<dbReference type="GO" id="GO:0005789">
    <property type="term" value="C:endoplasmic reticulum membrane"/>
    <property type="evidence" value="ECO:0007669"/>
    <property type="project" value="UniProtKB-SubCell"/>
</dbReference>
<evidence type="ECO:0000256" key="4">
    <source>
        <dbReference type="ARBA" id="ARBA00022692"/>
    </source>
</evidence>
<evidence type="ECO:0000256" key="5">
    <source>
        <dbReference type="ARBA" id="ARBA00022824"/>
    </source>
</evidence>
<keyword evidence="4 9" id="KW-0812">Transmembrane</keyword>
<evidence type="ECO:0000256" key="2">
    <source>
        <dbReference type="ARBA" id="ARBA00009096"/>
    </source>
</evidence>
<dbReference type="OrthoDB" id="433124at2759"/>
<protein>
    <recommendedName>
        <fullName evidence="3">Sigma intracellular receptor 2</fullName>
    </recommendedName>
    <alternativeName>
        <fullName evidence="8">Transmembrane protein 97</fullName>
    </alternativeName>
</protein>
<dbReference type="InterPro" id="IPR016964">
    <property type="entry name" value="Sigma2_recept"/>
</dbReference>
<evidence type="ECO:0000256" key="1">
    <source>
        <dbReference type="ARBA" id="ARBA00004477"/>
    </source>
</evidence>
<accession>A0A9X6N972</accession>
<feature type="transmembrane region" description="Helical" evidence="9">
    <location>
        <begin position="67"/>
        <end position="90"/>
    </location>
</feature>
<feature type="domain" description="EXPERA" evidence="10">
    <location>
        <begin position="8"/>
        <end position="151"/>
    </location>
</feature>
<organism evidence="11 12">
    <name type="scientific">Hypsibius exemplaris</name>
    <name type="common">Freshwater tardigrade</name>
    <dbReference type="NCBI Taxonomy" id="2072580"/>
    <lineage>
        <taxon>Eukaryota</taxon>
        <taxon>Metazoa</taxon>
        <taxon>Ecdysozoa</taxon>
        <taxon>Tardigrada</taxon>
        <taxon>Eutardigrada</taxon>
        <taxon>Parachela</taxon>
        <taxon>Hypsibioidea</taxon>
        <taxon>Hypsibiidae</taxon>
        <taxon>Hypsibius</taxon>
    </lineage>
</organism>
<keyword evidence="6 9" id="KW-1133">Transmembrane helix</keyword>
<feature type="transmembrane region" description="Helical" evidence="9">
    <location>
        <begin position="97"/>
        <end position="117"/>
    </location>
</feature>
<dbReference type="InterPro" id="IPR033118">
    <property type="entry name" value="EXPERA"/>
</dbReference>
<dbReference type="PROSITE" id="PS51751">
    <property type="entry name" value="EXPERA"/>
    <property type="match status" value="1"/>
</dbReference>
<evidence type="ECO:0000256" key="7">
    <source>
        <dbReference type="ARBA" id="ARBA00023136"/>
    </source>
</evidence>
<evidence type="ECO:0000256" key="6">
    <source>
        <dbReference type="ARBA" id="ARBA00022989"/>
    </source>
</evidence>
<keyword evidence="7 9" id="KW-0472">Membrane</keyword>
<sequence>MAIFQRLRDVFYAVFFLVHLTATVLADAQLLFQRSLFPPAVVDFLNTYIKDYKDPLVGNNPVWFRSLLYFEVIAMTPFLVVGVFGALLGARWMRTPSIIYSTAVISMVVPMVGHLLFDDFKGFKVGPSTQEERLTLLALYGGFALVALIILLDNVFFRAAPASGSGYQGKIGETGKHSQKKRN</sequence>
<dbReference type="EMBL" id="MTYJ01000185">
    <property type="protein sequence ID" value="OWA50205.1"/>
    <property type="molecule type" value="Genomic_DNA"/>
</dbReference>
<gene>
    <name evidence="11" type="ORF">BV898_14730</name>
</gene>
<comment type="similarity">
    <text evidence="2">Belongs to the TMEM97/sigma-2 receptor family.</text>
</comment>
<evidence type="ECO:0000259" key="10">
    <source>
        <dbReference type="PROSITE" id="PS51751"/>
    </source>
</evidence>
<keyword evidence="5" id="KW-0256">Endoplasmic reticulum</keyword>
<dbReference type="PIRSF" id="PIRSF031032">
    <property type="entry name" value="TMP_97_prd"/>
    <property type="match status" value="1"/>
</dbReference>
<evidence type="ECO:0000256" key="8">
    <source>
        <dbReference type="ARBA" id="ARBA00031073"/>
    </source>
</evidence>
<dbReference type="Pfam" id="PF05241">
    <property type="entry name" value="EBP"/>
    <property type="match status" value="1"/>
</dbReference>
<proteinExistence type="inferred from homology"/>
<feature type="transmembrane region" description="Helical" evidence="9">
    <location>
        <begin position="137"/>
        <end position="157"/>
    </location>
</feature>
<keyword evidence="12" id="KW-1185">Reference proteome</keyword>
<dbReference type="AlphaFoldDB" id="A0A9X6N972"/>
<evidence type="ECO:0000313" key="12">
    <source>
        <dbReference type="Proteomes" id="UP000192578"/>
    </source>
</evidence>
<dbReference type="Proteomes" id="UP000192578">
    <property type="component" value="Unassembled WGS sequence"/>
</dbReference>
<comment type="caution">
    <text evidence="11">The sequence shown here is derived from an EMBL/GenBank/DDBJ whole genome shotgun (WGS) entry which is preliminary data.</text>
</comment>
<dbReference type="PANTHER" id="PTHR31204">
    <property type="entry name" value="SIGMA INTRACELLULAR RECEPTOR 2"/>
    <property type="match status" value="1"/>
</dbReference>
<evidence type="ECO:0000256" key="9">
    <source>
        <dbReference type="PIRNR" id="PIRNR031032"/>
    </source>
</evidence>
<name>A0A9X6N972_HYPEX</name>
<dbReference type="InterPro" id="IPR051987">
    <property type="entry name" value="Sigma-2_receptor-like"/>
</dbReference>
<evidence type="ECO:0000313" key="11">
    <source>
        <dbReference type="EMBL" id="OWA50205.1"/>
    </source>
</evidence>
<comment type="subcellular location">
    <subcellularLocation>
        <location evidence="1">Endoplasmic reticulum membrane</location>
        <topology evidence="1">Multi-pass membrane protein</topology>
    </subcellularLocation>
</comment>
<dbReference type="PANTHER" id="PTHR31204:SF1">
    <property type="entry name" value="SIGMA INTRACELLULAR RECEPTOR 2"/>
    <property type="match status" value="1"/>
</dbReference>
<evidence type="ECO:0000256" key="3">
    <source>
        <dbReference type="ARBA" id="ARBA00018102"/>
    </source>
</evidence>
<reference evidence="12" key="1">
    <citation type="submission" date="2017-01" db="EMBL/GenBank/DDBJ databases">
        <title>Comparative genomics of anhydrobiosis in the tardigrade Hypsibius dujardini.</title>
        <authorList>
            <person name="Yoshida Y."/>
            <person name="Koutsovoulos G."/>
            <person name="Laetsch D."/>
            <person name="Stevens L."/>
            <person name="Kumar S."/>
            <person name="Horikawa D."/>
            <person name="Ishino K."/>
            <person name="Komine S."/>
            <person name="Tomita M."/>
            <person name="Blaxter M."/>
            <person name="Arakawa K."/>
        </authorList>
    </citation>
    <scope>NUCLEOTIDE SEQUENCE [LARGE SCALE GENOMIC DNA]</scope>
    <source>
        <strain evidence="12">Z151</strain>
    </source>
</reference>